<dbReference type="AlphaFoldDB" id="A0AA39JD25"/>
<evidence type="ECO:0000313" key="1">
    <source>
        <dbReference type="EMBL" id="KAK0440545.1"/>
    </source>
</evidence>
<reference evidence="1" key="1">
    <citation type="submission" date="2023-06" db="EMBL/GenBank/DDBJ databases">
        <authorList>
            <consortium name="Lawrence Berkeley National Laboratory"/>
            <person name="Ahrendt S."/>
            <person name="Sahu N."/>
            <person name="Indic B."/>
            <person name="Wong-Bajracharya J."/>
            <person name="Merenyi Z."/>
            <person name="Ke H.-M."/>
            <person name="Monk M."/>
            <person name="Kocsube S."/>
            <person name="Drula E."/>
            <person name="Lipzen A."/>
            <person name="Balint B."/>
            <person name="Henrissat B."/>
            <person name="Andreopoulos B."/>
            <person name="Martin F.M."/>
            <person name="Harder C.B."/>
            <person name="Rigling D."/>
            <person name="Ford K.L."/>
            <person name="Foster G.D."/>
            <person name="Pangilinan J."/>
            <person name="Papanicolaou A."/>
            <person name="Barry K."/>
            <person name="LaButti K."/>
            <person name="Viragh M."/>
            <person name="Koriabine M."/>
            <person name="Yan M."/>
            <person name="Riley R."/>
            <person name="Champramary S."/>
            <person name="Plett K.L."/>
            <person name="Tsai I.J."/>
            <person name="Slot J."/>
            <person name="Sipos G."/>
            <person name="Plett J."/>
            <person name="Nagy L.G."/>
            <person name="Grigoriev I.V."/>
        </authorList>
    </citation>
    <scope>NUCLEOTIDE SEQUENCE</scope>
    <source>
        <strain evidence="1">FPL87.14</strain>
    </source>
</reference>
<keyword evidence="2" id="KW-1185">Reference proteome</keyword>
<proteinExistence type="predicted"/>
<sequence>MAHIDVDENLLAAALAMVRWQHPSAQLYHMPQYTPFEISLQRAMNANLRNQAAFEVLLPQAFDTNFRLQKHRSAHTPVHCAIEFPDNEAVERFWSHVVQPGAMTVYREDNPHRVFFLSHL</sequence>
<organism evidence="1 2">
    <name type="scientific">Armillaria borealis</name>
    <dbReference type="NCBI Taxonomy" id="47425"/>
    <lineage>
        <taxon>Eukaryota</taxon>
        <taxon>Fungi</taxon>
        <taxon>Dikarya</taxon>
        <taxon>Basidiomycota</taxon>
        <taxon>Agaricomycotina</taxon>
        <taxon>Agaricomycetes</taxon>
        <taxon>Agaricomycetidae</taxon>
        <taxon>Agaricales</taxon>
        <taxon>Marasmiineae</taxon>
        <taxon>Physalacriaceae</taxon>
        <taxon>Armillaria</taxon>
    </lineage>
</organism>
<protein>
    <submittedName>
        <fullName evidence="1">Uncharacterized protein</fullName>
    </submittedName>
</protein>
<evidence type="ECO:0000313" key="2">
    <source>
        <dbReference type="Proteomes" id="UP001175226"/>
    </source>
</evidence>
<name>A0AA39JD25_9AGAR</name>
<dbReference type="Proteomes" id="UP001175226">
    <property type="component" value="Unassembled WGS sequence"/>
</dbReference>
<dbReference type="EMBL" id="JAUEPT010000033">
    <property type="protein sequence ID" value="KAK0440545.1"/>
    <property type="molecule type" value="Genomic_DNA"/>
</dbReference>
<comment type="caution">
    <text evidence="1">The sequence shown here is derived from an EMBL/GenBank/DDBJ whole genome shotgun (WGS) entry which is preliminary data.</text>
</comment>
<accession>A0AA39JD25</accession>
<gene>
    <name evidence="1" type="ORF">EV421DRAFT_1737211</name>
</gene>